<protein>
    <submittedName>
        <fullName evidence="1">Uncharacterized protein</fullName>
    </submittedName>
</protein>
<reference evidence="1 2" key="1">
    <citation type="submission" date="2021-06" db="EMBL/GenBank/DDBJ databases">
        <title>Caerostris extrusa draft genome.</title>
        <authorList>
            <person name="Kono N."/>
            <person name="Arakawa K."/>
        </authorList>
    </citation>
    <scope>NUCLEOTIDE SEQUENCE [LARGE SCALE GENOMIC DNA]</scope>
</reference>
<sequence length="99" mass="11389">MQSSAHLGYLNRNIIKINRCQRECMSRALHHHHRREHTATVTENNFLVAKPNTECVRAHLFLAHHKAEKRAVFLSLANNRETGLPHLAAFRTQSENQGT</sequence>
<name>A0AAV4VG27_CAEEX</name>
<comment type="caution">
    <text evidence="1">The sequence shown here is derived from an EMBL/GenBank/DDBJ whole genome shotgun (WGS) entry which is preliminary data.</text>
</comment>
<proteinExistence type="predicted"/>
<dbReference type="AlphaFoldDB" id="A0AAV4VG27"/>
<accession>A0AAV4VG27</accession>
<evidence type="ECO:0000313" key="1">
    <source>
        <dbReference type="EMBL" id="GIY69071.1"/>
    </source>
</evidence>
<evidence type="ECO:0000313" key="2">
    <source>
        <dbReference type="Proteomes" id="UP001054945"/>
    </source>
</evidence>
<dbReference type="EMBL" id="BPLR01014481">
    <property type="protein sequence ID" value="GIY69071.1"/>
    <property type="molecule type" value="Genomic_DNA"/>
</dbReference>
<dbReference type="Proteomes" id="UP001054945">
    <property type="component" value="Unassembled WGS sequence"/>
</dbReference>
<organism evidence="1 2">
    <name type="scientific">Caerostris extrusa</name>
    <name type="common">Bark spider</name>
    <name type="synonym">Caerostris bankana</name>
    <dbReference type="NCBI Taxonomy" id="172846"/>
    <lineage>
        <taxon>Eukaryota</taxon>
        <taxon>Metazoa</taxon>
        <taxon>Ecdysozoa</taxon>
        <taxon>Arthropoda</taxon>
        <taxon>Chelicerata</taxon>
        <taxon>Arachnida</taxon>
        <taxon>Araneae</taxon>
        <taxon>Araneomorphae</taxon>
        <taxon>Entelegynae</taxon>
        <taxon>Araneoidea</taxon>
        <taxon>Araneidae</taxon>
        <taxon>Caerostris</taxon>
    </lineage>
</organism>
<gene>
    <name evidence="1" type="ORF">CEXT_391381</name>
</gene>
<keyword evidence="2" id="KW-1185">Reference proteome</keyword>